<proteinExistence type="predicted"/>
<dbReference type="Pfam" id="PF08666">
    <property type="entry name" value="SAF"/>
    <property type="match status" value="1"/>
</dbReference>
<dbReference type="eggNOG" id="COG3745">
    <property type="taxonomic scope" value="Bacteria"/>
</dbReference>
<dbReference type="HOGENOM" id="CLU_057068_4_0_10"/>
<feature type="domain" description="SAF" evidence="3">
    <location>
        <begin position="34"/>
        <end position="96"/>
    </location>
</feature>
<evidence type="ECO:0000256" key="1">
    <source>
        <dbReference type="SAM" id="MobiDB-lite"/>
    </source>
</evidence>
<feature type="signal peptide" evidence="2">
    <location>
        <begin position="1"/>
        <end position="17"/>
    </location>
</feature>
<dbReference type="KEGG" id="cpc:Cpar_1471"/>
<feature type="chain" id="PRO_5002797736" evidence="2">
    <location>
        <begin position="18"/>
        <end position="263"/>
    </location>
</feature>
<dbReference type="InterPro" id="IPR031571">
    <property type="entry name" value="RcpC_dom"/>
</dbReference>
<keyword evidence="5" id="KW-1185">Reference proteome</keyword>
<keyword evidence="2" id="KW-0732">Signal</keyword>
<feature type="compositionally biased region" description="Basic and acidic residues" evidence="1">
    <location>
        <begin position="247"/>
        <end position="256"/>
    </location>
</feature>
<dbReference type="InterPro" id="IPR013974">
    <property type="entry name" value="SAF"/>
</dbReference>
<dbReference type="STRING" id="517417.Cpar_1471"/>
<protein>
    <submittedName>
        <fullName evidence="4">Flp pilus assembly protein CpaB</fullName>
    </submittedName>
</protein>
<dbReference type="AlphaFoldDB" id="B3QPL6"/>
<evidence type="ECO:0000313" key="4">
    <source>
        <dbReference type="EMBL" id="ACF11869.1"/>
    </source>
</evidence>
<dbReference type="Proteomes" id="UP000008811">
    <property type="component" value="Chromosome"/>
</dbReference>
<accession>B3QPL6</accession>
<dbReference type="CDD" id="cd11614">
    <property type="entry name" value="SAF_CpaB_FlgA_like"/>
    <property type="match status" value="1"/>
</dbReference>
<dbReference type="OrthoDB" id="163768at2"/>
<dbReference type="Pfam" id="PF16976">
    <property type="entry name" value="RcpC"/>
    <property type="match status" value="1"/>
</dbReference>
<sequence length="263" mass="27689">MKKPVIIAIALVLGAMAAYIAARMSTVQTDGSEAKVVIVAMPIDAGKVIAPDQIKAVQWPSSAVPLNAFARTADVVGRVARVSMIAGEPVLPDKLALKGAKGGLASTLPEGKRAITVKVNEVIAVAGFALPGSYVDILVNGKDDNRRSFSRTVLSRVKVLAVDQVTTGDPDKPKLVNAVTVELSPREAEKLDLARNIGNLSLVLRNELDTAEVNSEGVRLPDIVHPQATGDITSSPDVQVVSPRQNRGPEEIRGTSRESVATP</sequence>
<dbReference type="RefSeq" id="WP_012502702.1">
    <property type="nucleotide sequence ID" value="NC_011027.1"/>
</dbReference>
<feature type="compositionally biased region" description="Polar residues" evidence="1">
    <location>
        <begin position="230"/>
        <end position="245"/>
    </location>
</feature>
<dbReference type="NCBIfam" id="TIGR03177">
    <property type="entry name" value="pilus_cpaB"/>
    <property type="match status" value="1"/>
</dbReference>
<dbReference type="EMBL" id="CP001099">
    <property type="protein sequence ID" value="ACF11869.1"/>
    <property type="molecule type" value="Genomic_DNA"/>
</dbReference>
<dbReference type="InterPro" id="IPR017592">
    <property type="entry name" value="Pilus_assmbl_Flp-typ_CpaB"/>
</dbReference>
<evidence type="ECO:0000313" key="5">
    <source>
        <dbReference type="Proteomes" id="UP000008811"/>
    </source>
</evidence>
<organism evidence="4 5">
    <name type="scientific">Chlorobaculum parvum (strain DSM 263 / NCIMB 8327)</name>
    <name type="common">Chlorobium vibrioforme subsp. thiosulfatophilum</name>
    <dbReference type="NCBI Taxonomy" id="517417"/>
    <lineage>
        <taxon>Bacteria</taxon>
        <taxon>Pseudomonadati</taxon>
        <taxon>Chlorobiota</taxon>
        <taxon>Chlorobiia</taxon>
        <taxon>Chlorobiales</taxon>
        <taxon>Chlorobiaceae</taxon>
        <taxon>Chlorobaculum</taxon>
    </lineage>
</organism>
<evidence type="ECO:0000256" key="2">
    <source>
        <dbReference type="SAM" id="SignalP"/>
    </source>
</evidence>
<gene>
    <name evidence="4" type="ordered locus">Cpar_1471</name>
</gene>
<evidence type="ECO:0000259" key="3">
    <source>
        <dbReference type="SMART" id="SM00858"/>
    </source>
</evidence>
<name>B3QPL6_CHLP8</name>
<feature type="region of interest" description="Disordered" evidence="1">
    <location>
        <begin position="226"/>
        <end position="263"/>
    </location>
</feature>
<dbReference type="SMART" id="SM00858">
    <property type="entry name" value="SAF"/>
    <property type="match status" value="1"/>
</dbReference>
<reference evidence="4" key="1">
    <citation type="submission" date="2008-06" db="EMBL/GenBank/DDBJ databases">
        <title>Complete sequence of Chlorobaculum parvum NCIB 8327.</title>
        <authorList>
            <consortium name="US DOE Joint Genome Institute"/>
            <person name="Lucas S."/>
            <person name="Copeland A."/>
            <person name="Lapidus A."/>
            <person name="Glavina del Rio T."/>
            <person name="Dalin E."/>
            <person name="Tice H."/>
            <person name="Bruce D."/>
            <person name="Goodwin L."/>
            <person name="Pitluck S."/>
            <person name="Schmutz J."/>
            <person name="Larimer F."/>
            <person name="Land M."/>
            <person name="Hauser L."/>
            <person name="Kyrpides N."/>
            <person name="Mikhailova N."/>
            <person name="Zhao F."/>
            <person name="Li T."/>
            <person name="Liu Z."/>
            <person name="Overmann J."/>
            <person name="Bryant D.A."/>
            <person name="Richardson P."/>
        </authorList>
    </citation>
    <scope>NUCLEOTIDE SEQUENCE [LARGE SCALE GENOMIC DNA]</scope>
    <source>
        <strain evidence="4">NCIB 8327</strain>
    </source>
</reference>